<dbReference type="InterPro" id="IPR002811">
    <property type="entry name" value="Asp_DH"/>
</dbReference>
<dbReference type="InterPro" id="IPR036291">
    <property type="entry name" value="NAD(P)-bd_dom_sf"/>
</dbReference>
<dbReference type="Gene3D" id="3.40.50.720">
    <property type="entry name" value="NAD(P)-binding Rossmann-like Domain"/>
    <property type="match status" value="1"/>
</dbReference>
<evidence type="ECO:0000259" key="8">
    <source>
        <dbReference type="Pfam" id="PF03447"/>
    </source>
</evidence>
<feature type="binding site" evidence="6">
    <location>
        <position position="121"/>
    </location>
    <ligand>
        <name>NAD(+)</name>
        <dbReference type="ChEBI" id="CHEBI:57540"/>
    </ligand>
</feature>
<comment type="catalytic activity">
    <reaction evidence="6">
        <text>L-aspartate + NAD(+) + H2O = oxaloacetate + NH4(+) + NADH + H(+)</text>
        <dbReference type="Rhea" id="RHEA:11788"/>
        <dbReference type="ChEBI" id="CHEBI:15377"/>
        <dbReference type="ChEBI" id="CHEBI:15378"/>
        <dbReference type="ChEBI" id="CHEBI:16452"/>
        <dbReference type="ChEBI" id="CHEBI:28938"/>
        <dbReference type="ChEBI" id="CHEBI:29991"/>
        <dbReference type="ChEBI" id="CHEBI:57540"/>
        <dbReference type="ChEBI" id="CHEBI:57945"/>
        <dbReference type="EC" id="1.4.1.21"/>
    </reaction>
</comment>
<feature type="domain" description="Aspartate/homoserine dehydrogenase NAD-binding" evidence="8">
    <location>
        <begin position="11"/>
        <end position="118"/>
    </location>
</feature>
<sequence length="259" mass="27613">MSRRLRFGIVGYGALGQALTSHLAQHEELAEIVGYVVRDVSRFNGDGRFVAELDELLARKPDVVIECAGQQAMRQHALSIVRAGVDLVPASVGALVDDAWRRELLAAAHASGARIRIPTGAIVGIDGLAAARHVGIDSVVYRGTMPPSTLKAHYDGVLPEHGLVFEGTAREAVRLFPKNVNLAGTIALAGVGFEQTRVEMHVDPALTANVHELFVRGAFGEFHVRISGLRLSESSPSSRIVAGSLAQSALGSNFTVLQR</sequence>
<dbReference type="SUPFAM" id="SSF51735">
    <property type="entry name" value="NAD(P)-binding Rossmann-fold domains"/>
    <property type="match status" value="1"/>
</dbReference>
<comment type="catalytic activity">
    <reaction evidence="6">
        <text>L-aspartate + NADP(+) + H2O = oxaloacetate + NH4(+) + NADPH + H(+)</text>
        <dbReference type="Rhea" id="RHEA:11784"/>
        <dbReference type="ChEBI" id="CHEBI:15377"/>
        <dbReference type="ChEBI" id="CHEBI:15378"/>
        <dbReference type="ChEBI" id="CHEBI:16452"/>
        <dbReference type="ChEBI" id="CHEBI:28938"/>
        <dbReference type="ChEBI" id="CHEBI:29991"/>
        <dbReference type="ChEBI" id="CHEBI:57783"/>
        <dbReference type="ChEBI" id="CHEBI:58349"/>
        <dbReference type="EC" id="1.4.1.21"/>
    </reaction>
</comment>
<name>A0A4R3UY99_9BURK</name>
<gene>
    <name evidence="6" type="primary">nadX</name>
    <name evidence="9" type="ORF">EV686_107119</name>
</gene>
<dbReference type="GO" id="GO:0051287">
    <property type="term" value="F:NAD binding"/>
    <property type="evidence" value="ECO:0007669"/>
    <property type="project" value="UniProtKB-UniRule"/>
</dbReference>
<dbReference type="GO" id="GO:0016639">
    <property type="term" value="F:oxidoreductase activity, acting on the CH-NH2 group of donors, NAD or NADP as acceptor"/>
    <property type="evidence" value="ECO:0007669"/>
    <property type="project" value="UniProtKB-UniRule"/>
</dbReference>
<comment type="caution">
    <text evidence="9">The sequence shown here is derived from an EMBL/GenBank/DDBJ whole genome shotgun (WGS) entry which is preliminary data.</text>
</comment>
<comment type="miscellaneous">
    <text evidence="6">The iminoaspartate product is unstable in aqueous solution and can decompose to oxaloacetate and ammonia.</text>
</comment>
<dbReference type="PANTHER" id="PTHR31873">
    <property type="entry name" value="L-ASPARTATE DEHYDROGENASE-RELATED"/>
    <property type="match status" value="1"/>
</dbReference>
<accession>A0A4R3UY99</accession>
<feature type="domain" description="Aspartate dehydrogenase" evidence="7">
    <location>
        <begin position="160"/>
        <end position="245"/>
    </location>
</feature>
<evidence type="ECO:0000256" key="4">
    <source>
        <dbReference type="ARBA" id="ARBA00023002"/>
    </source>
</evidence>
<dbReference type="UniPathway" id="UPA00253">
    <property type="reaction ID" value="UER00456"/>
</dbReference>
<evidence type="ECO:0000313" key="9">
    <source>
        <dbReference type="EMBL" id="TCU96061.1"/>
    </source>
</evidence>
<dbReference type="RefSeq" id="WP_132477542.1">
    <property type="nucleotide sequence ID" value="NZ_JBHRVM010000001.1"/>
</dbReference>
<feature type="active site" evidence="6">
    <location>
        <position position="211"/>
    </location>
</feature>
<dbReference type="InterPro" id="IPR020626">
    <property type="entry name" value="Asp_DH_prok"/>
</dbReference>
<keyword evidence="4 6" id="KW-0560">Oxidoreductase</keyword>
<dbReference type="InterPro" id="IPR005106">
    <property type="entry name" value="Asp/hSer_DH_NAD-bd"/>
</dbReference>
<dbReference type="HAMAP" id="MF_01265">
    <property type="entry name" value="NadX"/>
    <property type="match status" value="1"/>
</dbReference>
<evidence type="ECO:0000256" key="6">
    <source>
        <dbReference type="HAMAP-Rule" id="MF_01265"/>
    </source>
</evidence>
<evidence type="ECO:0000256" key="3">
    <source>
        <dbReference type="ARBA" id="ARBA00022857"/>
    </source>
</evidence>
<dbReference type="AlphaFoldDB" id="A0A4R3UY99"/>
<dbReference type="Pfam" id="PF03447">
    <property type="entry name" value="NAD_binding_3"/>
    <property type="match status" value="1"/>
</dbReference>
<protein>
    <recommendedName>
        <fullName evidence="6">L-aspartate dehydrogenase</fullName>
        <ecNumber evidence="6">1.4.1.21</ecNumber>
    </recommendedName>
</protein>
<evidence type="ECO:0000256" key="1">
    <source>
        <dbReference type="ARBA" id="ARBA00008331"/>
    </source>
</evidence>
<dbReference type="NCBIfam" id="NF009828">
    <property type="entry name" value="PRK13303.1-3"/>
    <property type="match status" value="1"/>
</dbReference>
<organism evidence="9 10">
    <name type="scientific">Paracandidimonas soli</name>
    <dbReference type="NCBI Taxonomy" id="1917182"/>
    <lineage>
        <taxon>Bacteria</taxon>
        <taxon>Pseudomonadati</taxon>
        <taxon>Pseudomonadota</taxon>
        <taxon>Betaproteobacteria</taxon>
        <taxon>Burkholderiales</taxon>
        <taxon>Alcaligenaceae</taxon>
        <taxon>Paracandidimonas</taxon>
    </lineage>
</organism>
<dbReference type="Proteomes" id="UP000294692">
    <property type="component" value="Unassembled WGS sequence"/>
</dbReference>
<keyword evidence="3 6" id="KW-0521">NADP</keyword>
<comment type="similarity">
    <text evidence="1 6">Belongs to the L-aspartate dehydrogenase family.</text>
</comment>
<comment type="function">
    <text evidence="6">Specifically catalyzes the NAD or NADP-dependent dehydrogenation of L-aspartate to iminoaspartate.</text>
</comment>
<evidence type="ECO:0000256" key="2">
    <source>
        <dbReference type="ARBA" id="ARBA00022642"/>
    </source>
</evidence>
<feature type="binding site" evidence="6">
    <location>
        <position position="181"/>
    </location>
    <ligand>
        <name>NAD(+)</name>
        <dbReference type="ChEBI" id="CHEBI:57540"/>
    </ligand>
</feature>
<dbReference type="GO" id="GO:0050661">
    <property type="term" value="F:NADP binding"/>
    <property type="evidence" value="ECO:0007669"/>
    <property type="project" value="UniProtKB-UniRule"/>
</dbReference>
<dbReference type="PIRSF" id="PIRSF005227">
    <property type="entry name" value="Asp_dh_NAD_syn"/>
    <property type="match status" value="1"/>
</dbReference>
<evidence type="ECO:0000259" key="7">
    <source>
        <dbReference type="Pfam" id="PF01958"/>
    </source>
</evidence>
<keyword evidence="2 6" id="KW-0662">Pyridine nucleotide biosynthesis</keyword>
<dbReference type="SUPFAM" id="SSF55347">
    <property type="entry name" value="Glyceraldehyde-3-phosphate dehydrogenase-like, C-terminal domain"/>
    <property type="match status" value="1"/>
</dbReference>
<dbReference type="Gene3D" id="3.30.360.10">
    <property type="entry name" value="Dihydrodipicolinate Reductase, domain 2"/>
    <property type="match status" value="1"/>
</dbReference>
<dbReference type="InterPro" id="IPR011182">
    <property type="entry name" value="L-Asp_DH"/>
</dbReference>
<dbReference type="GO" id="GO:0033735">
    <property type="term" value="F:aspartate dehydrogenase [NAD(P)+] activity"/>
    <property type="evidence" value="ECO:0007669"/>
    <property type="project" value="UniProtKB-EC"/>
</dbReference>
<keyword evidence="10" id="KW-1185">Reference proteome</keyword>
<dbReference type="NCBIfam" id="NF009829">
    <property type="entry name" value="PRK13303.1-4"/>
    <property type="match status" value="1"/>
</dbReference>
<dbReference type="PANTHER" id="PTHR31873:SF6">
    <property type="entry name" value="ASPARTATE DEHYDROGENASE DOMAIN-CONTAINING PROTEIN"/>
    <property type="match status" value="1"/>
</dbReference>
<reference evidence="9 10" key="1">
    <citation type="submission" date="2019-03" db="EMBL/GenBank/DDBJ databases">
        <title>Genomic Encyclopedia of Type Strains, Phase IV (KMG-IV): sequencing the most valuable type-strain genomes for metagenomic binning, comparative biology and taxonomic classification.</title>
        <authorList>
            <person name="Goeker M."/>
        </authorList>
    </citation>
    <scope>NUCLEOTIDE SEQUENCE [LARGE SCALE GENOMIC DNA]</scope>
    <source>
        <strain evidence="9 10">DSM 100048</strain>
    </source>
</reference>
<proteinExistence type="inferred from homology"/>
<dbReference type="EC" id="1.4.1.21" evidence="6"/>
<dbReference type="GO" id="GO:0009435">
    <property type="term" value="P:NAD+ biosynthetic process"/>
    <property type="evidence" value="ECO:0007669"/>
    <property type="project" value="UniProtKB-UniRule"/>
</dbReference>
<dbReference type="Pfam" id="PF01958">
    <property type="entry name" value="Asp_DH_C"/>
    <property type="match status" value="1"/>
</dbReference>
<comment type="pathway">
    <text evidence="6">Cofactor biosynthesis; NAD(+) biosynthesis; iminoaspartate from L-aspartate (dehydrogenase route): step 1/1.</text>
</comment>
<dbReference type="OrthoDB" id="7056904at2"/>
<evidence type="ECO:0000256" key="5">
    <source>
        <dbReference type="ARBA" id="ARBA00023027"/>
    </source>
</evidence>
<keyword evidence="5 6" id="KW-0520">NAD</keyword>
<dbReference type="EMBL" id="SMBX01000007">
    <property type="protein sequence ID" value="TCU96061.1"/>
    <property type="molecule type" value="Genomic_DNA"/>
</dbReference>
<evidence type="ECO:0000313" key="10">
    <source>
        <dbReference type="Proteomes" id="UP000294692"/>
    </source>
</evidence>